<evidence type="ECO:0000313" key="1">
    <source>
        <dbReference type="EMBL" id="ESU72006.1"/>
    </source>
</evidence>
<comment type="caution">
    <text evidence="1">The sequence shown here is derived from an EMBL/GenBank/DDBJ whole genome shotgun (WGS) entry which is preliminary data.</text>
</comment>
<dbReference type="Proteomes" id="UP000018339">
    <property type="component" value="Unassembled WGS sequence"/>
</dbReference>
<reference evidence="1 2" key="1">
    <citation type="journal article" date="2014" name="Genome Announc.">
        <title>Draft Genome Sequence of Geobacillus thermopakistaniensis Strain MAS1.</title>
        <authorList>
            <person name="Siddiqui M.A."/>
            <person name="Rashid N."/>
            <person name="Ayyampalayam S."/>
            <person name="Whitman W.B."/>
        </authorList>
    </citation>
    <scope>NUCLEOTIDE SEQUENCE [LARGE SCALE GENOMIC DNA]</scope>
    <source>
        <strain evidence="1 2">MAS1</strain>
    </source>
</reference>
<protein>
    <submittedName>
        <fullName evidence="1">Uncharacterized protein</fullName>
    </submittedName>
</protein>
<evidence type="ECO:0000313" key="2">
    <source>
        <dbReference type="Proteomes" id="UP000018339"/>
    </source>
</evidence>
<sequence>MSRKIIVCNNKSSWLWLISSEAAWQLPQVQAFEKIFTAFCSMNLCLSQ</sequence>
<organism evidence="1 2">
    <name type="scientific">Geobacillus thermopakistaniensis (strain MAS1)</name>
    <dbReference type="NCBI Taxonomy" id="1408282"/>
    <lineage>
        <taxon>Bacteria</taxon>
        <taxon>Bacillati</taxon>
        <taxon>Bacillota</taxon>
        <taxon>Bacilli</taxon>
        <taxon>Bacillales</taxon>
        <taxon>Anoxybacillaceae</taxon>
        <taxon>Geobacillus</taxon>
    </lineage>
</organism>
<name>A0A7U9JAL6_GEOTM</name>
<dbReference type="AlphaFoldDB" id="A0A7U9JAL6"/>
<keyword evidence="2" id="KW-1185">Reference proteome</keyword>
<gene>
    <name evidence="1" type="ORF">T260_10800</name>
</gene>
<dbReference type="EMBL" id="AYSF01000052">
    <property type="protein sequence ID" value="ESU72006.1"/>
    <property type="molecule type" value="Genomic_DNA"/>
</dbReference>
<proteinExistence type="predicted"/>
<accession>A0A7U9JAL6</accession>